<name>A0A8J2XAT6_9FLAO</name>
<dbReference type="GO" id="GO:0005886">
    <property type="term" value="C:plasma membrane"/>
    <property type="evidence" value="ECO:0007669"/>
    <property type="project" value="UniProtKB-SubCell"/>
</dbReference>
<keyword evidence="7" id="KW-1185">Reference proteome</keyword>
<protein>
    <submittedName>
        <fullName evidence="6">Uncharacterized protein</fullName>
    </submittedName>
</protein>
<keyword evidence="4 5" id="KW-0472">Membrane</keyword>
<feature type="transmembrane region" description="Helical" evidence="5">
    <location>
        <begin position="21"/>
        <end position="54"/>
    </location>
</feature>
<dbReference type="AlphaFoldDB" id="A0A8J2XAT6"/>
<evidence type="ECO:0000256" key="2">
    <source>
        <dbReference type="ARBA" id="ARBA00022692"/>
    </source>
</evidence>
<dbReference type="SUPFAM" id="SSF90123">
    <property type="entry name" value="ABC transporter transmembrane region"/>
    <property type="match status" value="1"/>
</dbReference>
<dbReference type="GO" id="GO:0005524">
    <property type="term" value="F:ATP binding"/>
    <property type="evidence" value="ECO:0007669"/>
    <property type="project" value="InterPro"/>
</dbReference>
<reference evidence="6 7" key="1">
    <citation type="journal article" date="2014" name="Int. J. Syst. Evol. Microbiol.">
        <title>Complete genome sequence of Corynebacterium casei LMG S-19264T (=DSM 44701T), isolated from a smear-ripened cheese.</title>
        <authorList>
            <consortium name="US DOE Joint Genome Institute (JGI-PGF)"/>
            <person name="Walter F."/>
            <person name="Albersmeier A."/>
            <person name="Kalinowski J."/>
            <person name="Ruckert C."/>
        </authorList>
    </citation>
    <scope>NUCLEOTIDE SEQUENCE [LARGE SCALE GENOMIC DNA]</scope>
    <source>
        <strain evidence="6 7">CGMCC 1.15295</strain>
    </source>
</reference>
<evidence type="ECO:0000256" key="1">
    <source>
        <dbReference type="ARBA" id="ARBA00004651"/>
    </source>
</evidence>
<accession>A0A8J2XAT6</accession>
<organism evidence="6 7">
    <name type="scientific">Aquaticitalea lipolytica</name>
    <dbReference type="NCBI Taxonomy" id="1247562"/>
    <lineage>
        <taxon>Bacteria</taxon>
        <taxon>Pseudomonadati</taxon>
        <taxon>Bacteroidota</taxon>
        <taxon>Flavobacteriia</taxon>
        <taxon>Flavobacteriales</taxon>
        <taxon>Flavobacteriaceae</taxon>
        <taxon>Aquaticitalea</taxon>
    </lineage>
</organism>
<comment type="caution">
    <text evidence="6">The sequence shown here is derived from an EMBL/GenBank/DDBJ whole genome shotgun (WGS) entry which is preliminary data.</text>
</comment>
<evidence type="ECO:0000313" key="7">
    <source>
        <dbReference type="Proteomes" id="UP000598120"/>
    </source>
</evidence>
<keyword evidence="2 5" id="KW-0812">Transmembrane</keyword>
<dbReference type="InterPro" id="IPR036640">
    <property type="entry name" value="ABC1_TM_sf"/>
</dbReference>
<gene>
    <name evidence="6" type="ORF">GCM10011531_28110</name>
</gene>
<sequence>MNKDISKSSITNRSNLNIIEIIIIPIVSLLIIGLLVNWIVGIVIALLNLLLYPLIRFSTWVFYKEVRLCHNELFVLNKFLNKSLSCKLITNDFNKKKLFIKEHKAGSKTNYILQYKTHKIIDLLILEDKNDIIRILGNEGNG</sequence>
<evidence type="ECO:0000256" key="3">
    <source>
        <dbReference type="ARBA" id="ARBA00022989"/>
    </source>
</evidence>
<keyword evidence="3 5" id="KW-1133">Transmembrane helix</keyword>
<evidence type="ECO:0000313" key="6">
    <source>
        <dbReference type="EMBL" id="GFZ94785.1"/>
    </source>
</evidence>
<evidence type="ECO:0000256" key="4">
    <source>
        <dbReference type="ARBA" id="ARBA00023136"/>
    </source>
</evidence>
<dbReference type="Proteomes" id="UP000598120">
    <property type="component" value="Unassembled WGS sequence"/>
</dbReference>
<comment type="subcellular location">
    <subcellularLocation>
        <location evidence="1">Cell membrane</location>
        <topology evidence="1">Multi-pass membrane protein</topology>
    </subcellularLocation>
</comment>
<dbReference type="EMBL" id="BMIC01000014">
    <property type="protein sequence ID" value="GFZ94785.1"/>
    <property type="molecule type" value="Genomic_DNA"/>
</dbReference>
<evidence type="ECO:0000256" key="5">
    <source>
        <dbReference type="SAM" id="Phobius"/>
    </source>
</evidence>
<dbReference type="RefSeq" id="WP_188607048.1">
    <property type="nucleotide sequence ID" value="NZ_BMIC01000014.1"/>
</dbReference>
<proteinExistence type="predicted"/>